<keyword evidence="1" id="KW-0812">Transmembrane</keyword>
<gene>
    <name evidence="2" type="ORF">UT41_C0001G0262</name>
</gene>
<reference evidence="2 3" key="1">
    <citation type="journal article" date="2015" name="Nature">
        <title>rRNA introns, odd ribosomes, and small enigmatic genomes across a large radiation of phyla.</title>
        <authorList>
            <person name="Brown C.T."/>
            <person name="Hug L.A."/>
            <person name="Thomas B.C."/>
            <person name="Sharon I."/>
            <person name="Castelle C.J."/>
            <person name="Singh A."/>
            <person name="Wilkins M.J."/>
            <person name="Williams K.H."/>
            <person name="Banfield J.F."/>
        </authorList>
    </citation>
    <scope>NUCLEOTIDE SEQUENCE [LARGE SCALE GENOMIC DNA]</scope>
</reference>
<evidence type="ECO:0000313" key="3">
    <source>
        <dbReference type="Proteomes" id="UP000034665"/>
    </source>
</evidence>
<keyword evidence="1" id="KW-1133">Transmembrane helix</keyword>
<sequence length="97" mass="10646">MAIVLEGEKKNIDWSFALGTTVVVGIVGASIIYLFFVSPETVQQLTTPEQRTLSEFSKTSFKPEEILNSAAFQDLRTVAPLTSPTEEEVGKVNPFLP</sequence>
<proteinExistence type="predicted"/>
<dbReference type="STRING" id="1619013.UT41_C0001G0262"/>
<protein>
    <submittedName>
        <fullName evidence="2">Uncharacterized protein</fullName>
    </submittedName>
</protein>
<name>A0A0G0NB80_9BACT</name>
<evidence type="ECO:0000256" key="1">
    <source>
        <dbReference type="SAM" id="Phobius"/>
    </source>
</evidence>
<dbReference type="EMBL" id="LBWR01000001">
    <property type="protein sequence ID" value="KKR12718.1"/>
    <property type="molecule type" value="Genomic_DNA"/>
</dbReference>
<feature type="transmembrane region" description="Helical" evidence="1">
    <location>
        <begin position="12"/>
        <end position="36"/>
    </location>
</feature>
<evidence type="ECO:0000313" key="2">
    <source>
        <dbReference type="EMBL" id="KKR12718.1"/>
    </source>
</evidence>
<dbReference type="Proteomes" id="UP000034665">
    <property type="component" value="Unassembled WGS sequence"/>
</dbReference>
<comment type="caution">
    <text evidence="2">The sequence shown here is derived from an EMBL/GenBank/DDBJ whole genome shotgun (WGS) entry which is preliminary data.</text>
</comment>
<dbReference type="AlphaFoldDB" id="A0A0G0NB80"/>
<organism evidence="2 3">
    <name type="scientific">Candidatus Wolfebacteria bacterium GW2011_GWC2_39_22</name>
    <dbReference type="NCBI Taxonomy" id="1619013"/>
    <lineage>
        <taxon>Bacteria</taxon>
        <taxon>Candidatus Wolfeibacteriota</taxon>
    </lineage>
</organism>
<keyword evidence="1" id="KW-0472">Membrane</keyword>
<accession>A0A0G0NB80</accession>